<gene>
    <name evidence="1" type="ORF">PGO_061630</name>
</gene>
<keyword evidence="2" id="KW-1185">Reference proteome</keyword>
<organism evidence="1 2">
    <name type="scientific">Plasmodium gonderi</name>
    <dbReference type="NCBI Taxonomy" id="77519"/>
    <lineage>
        <taxon>Eukaryota</taxon>
        <taxon>Sar</taxon>
        <taxon>Alveolata</taxon>
        <taxon>Apicomplexa</taxon>
        <taxon>Aconoidasida</taxon>
        <taxon>Haemosporida</taxon>
        <taxon>Plasmodiidae</taxon>
        <taxon>Plasmodium</taxon>
        <taxon>Plasmodium (Plasmodium)</taxon>
    </lineage>
</organism>
<name>A0A1Y1JEC0_PLAGO</name>
<evidence type="ECO:0000313" key="1">
    <source>
        <dbReference type="EMBL" id="GAW80018.1"/>
    </source>
</evidence>
<dbReference type="OMA" id="EKNKSFC"/>
<dbReference type="OrthoDB" id="341575at2759"/>
<reference evidence="2" key="1">
    <citation type="submission" date="2017-04" db="EMBL/GenBank/DDBJ databases">
        <title>Plasmodium gonderi genome.</title>
        <authorList>
            <person name="Arisue N."/>
            <person name="Honma H."/>
            <person name="Kawai S."/>
            <person name="Tougan T."/>
            <person name="Tanabe K."/>
            <person name="Horii T."/>
        </authorList>
    </citation>
    <scope>NUCLEOTIDE SEQUENCE [LARGE SCALE GENOMIC DNA]</scope>
    <source>
        <strain evidence="2">ATCC 30045</strain>
    </source>
</reference>
<dbReference type="EMBL" id="BDQF01000007">
    <property type="protein sequence ID" value="GAW80018.1"/>
    <property type="molecule type" value="Genomic_DNA"/>
</dbReference>
<sequence length="443" mass="52844">MSKINFSFKPNIYDKSRLRKWNNMNGTESDDCDDDEETDIESNVVNKDGSFYKKIYALIGSKSKYINLVLKCKRDKGNESITAPKKKYLGINRKFQDDEKEEQENALKTIREIIKKKFPKRIDEKIDLYLKEVINNPPQENCALHKNLFQRNEKNMFVKHNIISYLLNFVDIKSLMKLKECSKIDNEVVSLYLRKILHTLSFKDDEIKANIHYWRNVVNYFFCKTGTLKPIDRMGYEKVFNAFEKNKSFCVITNDSMDSNVHISLDYFNENFITSCTHQNPLPHTCDLSKEIKAKDRYLKTEHISVIDFVEEYYKRLSVNDDELMWHICYFRKSREFLTLLLLEYLKCMLHILHKYSGKCTFKKTEYLVNCGHHITHRIWIQMFYEYGYESAENQKKTKEEKNAVFTMKYNSNKQKNNDLSLEDNTNNKTLYLTIADHFKWDA</sequence>
<comment type="caution">
    <text evidence="1">The sequence shown here is derived from an EMBL/GenBank/DDBJ whole genome shotgun (WGS) entry which is preliminary data.</text>
</comment>
<dbReference type="Proteomes" id="UP000195521">
    <property type="component" value="Unassembled WGS sequence"/>
</dbReference>
<evidence type="ECO:0000313" key="2">
    <source>
        <dbReference type="Proteomes" id="UP000195521"/>
    </source>
</evidence>
<dbReference type="RefSeq" id="XP_028542607.1">
    <property type="nucleotide sequence ID" value="XM_028686806.1"/>
</dbReference>
<dbReference type="GeneID" id="39746730"/>
<dbReference type="AlphaFoldDB" id="A0A1Y1JEC0"/>
<accession>A0A1Y1JEC0</accession>
<protein>
    <submittedName>
        <fullName evidence="1">Uncharacterized protein</fullName>
    </submittedName>
</protein>
<proteinExistence type="predicted"/>